<protein>
    <submittedName>
        <fullName evidence="1">Uncharacterized protein</fullName>
    </submittedName>
</protein>
<proteinExistence type="predicted"/>
<name>A0A2T5IMI0_9GAMM</name>
<evidence type="ECO:0000313" key="1">
    <source>
        <dbReference type="EMBL" id="PTQ85047.1"/>
    </source>
</evidence>
<sequence length="165" mass="17138">MPKITDPDFPLASSIQSNDKVLGVVGGEVKLIPISMLSDFFGNTATPAQIVSSLNEGGESEALQDYEGWISNESGLNPLRFTINGVLEQRSVDLSSANSLSDVASIIENAFDGLITVALLPAANDTIQFAISTVQTGATASIATVTDTLLTSFLAMPGASDNGED</sequence>
<evidence type="ECO:0000313" key="2">
    <source>
        <dbReference type="Proteomes" id="UP000244223"/>
    </source>
</evidence>
<gene>
    <name evidence="1" type="ORF">C8N29_1552</name>
</gene>
<dbReference type="AlphaFoldDB" id="A0A2T5IMI0"/>
<keyword evidence="2" id="KW-1185">Reference proteome</keyword>
<dbReference type="EMBL" id="QAON01000055">
    <property type="protein sequence ID" value="PTQ85047.1"/>
    <property type="molecule type" value="Genomic_DNA"/>
</dbReference>
<dbReference type="RefSeq" id="WP_107867168.1">
    <property type="nucleotide sequence ID" value="NZ_QAON01000055.1"/>
</dbReference>
<dbReference type="Proteomes" id="UP000244223">
    <property type="component" value="Unassembled WGS sequence"/>
</dbReference>
<accession>A0A2T5IMI0</accession>
<reference evidence="1 2" key="1">
    <citation type="submission" date="2018-04" db="EMBL/GenBank/DDBJ databases">
        <title>Genomic Encyclopedia of Archaeal and Bacterial Type Strains, Phase II (KMG-II): from individual species to whole genera.</title>
        <authorList>
            <person name="Goeker M."/>
        </authorList>
    </citation>
    <scope>NUCLEOTIDE SEQUENCE [LARGE SCALE GENOMIC DNA]</scope>
    <source>
        <strain evidence="1 2">DSM 5822</strain>
    </source>
</reference>
<comment type="caution">
    <text evidence="1">The sequence shown here is derived from an EMBL/GenBank/DDBJ whole genome shotgun (WGS) entry which is preliminary data.</text>
</comment>
<organism evidence="1 2">
    <name type="scientific">Agitococcus lubricus</name>
    <dbReference type="NCBI Taxonomy" id="1077255"/>
    <lineage>
        <taxon>Bacteria</taxon>
        <taxon>Pseudomonadati</taxon>
        <taxon>Pseudomonadota</taxon>
        <taxon>Gammaproteobacteria</taxon>
        <taxon>Moraxellales</taxon>
        <taxon>Moraxellaceae</taxon>
        <taxon>Agitococcus</taxon>
    </lineage>
</organism>